<name>A0AAP3ZXJ8_PAEPO</name>
<keyword evidence="2" id="KW-0813">Transport</keyword>
<dbReference type="PANTHER" id="PTHR42798:SF7">
    <property type="entry name" value="ALPHA-D-RIBOSE 1-METHYLPHOSPHONATE 5-TRIPHOSPHATE SYNTHASE SUBUNIT PHNL"/>
    <property type="match status" value="1"/>
</dbReference>
<evidence type="ECO:0000256" key="3">
    <source>
        <dbReference type="ARBA" id="ARBA00022741"/>
    </source>
</evidence>
<feature type="domain" description="ABC transporter" evidence="5">
    <location>
        <begin position="2"/>
        <end position="221"/>
    </location>
</feature>
<dbReference type="InterPro" id="IPR027417">
    <property type="entry name" value="P-loop_NTPase"/>
</dbReference>
<dbReference type="Gene3D" id="3.40.50.300">
    <property type="entry name" value="P-loop containing nucleotide triphosphate hydrolases"/>
    <property type="match status" value="1"/>
</dbReference>
<sequence length="221" mass="24717">MITINNLHKAFKVGERVLEVLKGVDLSIKRGSMTAIMGRSGSGKSTLLNIIAGLDKPDSGTYMYEQEDLTTKTLNQLADFRREKIGFILQNYALIDTKNVFDNVALPLKYSKYPKAKISHMVEDVLEALELEKLGFHSVDMLSGGEMQRVAIARALVQEPEIILADEPTGSLDEHSEQNILGIFKDLNIRGKTIVVVTHDQQVADACDETIYIKEGKIRYY</sequence>
<comment type="caution">
    <text evidence="6">The sequence shown here is derived from an EMBL/GenBank/DDBJ whole genome shotgun (WGS) entry which is preliminary data.</text>
</comment>
<dbReference type="InterPro" id="IPR003439">
    <property type="entry name" value="ABC_transporter-like_ATP-bd"/>
</dbReference>
<dbReference type="GO" id="GO:0005524">
    <property type="term" value="F:ATP binding"/>
    <property type="evidence" value="ECO:0007669"/>
    <property type="project" value="UniProtKB-KW"/>
</dbReference>
<dbReference type="GO" id="GO:0022857">
    <property type="term" value="F:transmembrane transporter activity"/>
    <property type="evidence" value="ECO:0007669"/>
    <property type="project" value="UniProtKB-ARBA"/>
</dbReference>
<proteinExistence type="inferred from homology"/>
<dbReference type="PROSITE" id="PS50893">
    <property type="entry name" value="ABC_TRANSPORTER_2"/>
    <property type="match status" value="1"/>
</dbReference>
<accession>A0AAP3ZXJ8</accession>
<evidence type="ECO:0000259" key="5">
    <source>
        <dbReference type="PROSITE" id="PS50893"/>
    </source>
</evidence>
<dbReference type="GO" id="GO:0098796">
    <property type="term" value="C:membrane protein complex"/>
    <property type="evidence" value="ECO:0007669"/>
    <property type="project" value="UniProtKB-ARBA"/>
</dbReference>
<dbReference type="EMBL" id="JARVWT010000003">
    <property type="protein sequence ID" value="MDH2331238.1"/>
    <property type="molecule type" value="Genomic_DNA"/>
</dbReference>
<dbReference type="Pfam" id="PF00005">
    <property type="entry name" value="ABC_tran"/>
    <property type="match status" value="1"/>
</dbReference>
<dbReference type="FunFam" id="3.40.50.300:FF:000032">
    <property type="entry name" value="Export ABC transporter ATP-binding protein"/>
    <property type="match status" value="1"/>
</dbReference>
<dbReference type="InterPro" id="IPR017911">
    <property type="entry name" value="MacB-like_ATP-bd"/>
</dbReference>
<keyword evidence="3" id="KW-0547">Nucleotide-binding</keyword>
<dbReference type="Proteomes" id="UP001229409">
    <property type="component" value="Unassembled WGS sequence"/>
</dbReference>
<keyword evidence="4 6" id="KW-0067">ATP-binding</keyword>
<dbReference type="GO" id="GO:0016887">
    <property type="term" value="F:ATP hydrolysis activity"/>
    <property type="evidence" value="ECO:0007669"/>
    <property type="project" value="InterPro"/>
</dbReference>
<evidence type="ECO:0000256" key="4">
    <source>
        <dbReference type="ARBA" id="ARBA00022840"/>
    </source>
</evidence>
<dbReference type="InterPro" id="IPR003593">
    <property type="entry name" value="AAA+_ATPase"/>
</dbReference>
<evidence type="ECO:0000256" key="1">
    <source>
        <dbReference type="ARBA" id="ARBA00005417"/>
    </source>
</evidence>
<dbReference type="RefSeq" id="WP_028540828.1">
    <property type="nucleotide sequence ID" value="NZ_JARVWT010000003.1"/>
</dbReference>
<evidence type="ECO:0000313" key="6">
    <source>
        <dbReference type="EMBL" id="MDH2331238.1"/>
    </source>
</evidence>
<evidence type="ECO:0000256" key="2">
    <source>
        <dbReference type="ARBA" id="ARBA00022448"/>
    </source>
</evidence>
<reference evidence="6" key="1">
    <citation type="submission" date="2023-04" db="EMBL/GenBank/DDBJ databases">
        <title>Uncovering the Secrets of Slow-Growing Bacteria in Tropical Savanna Soil through Cultivation and Genomic Analysis.</title>
        <authorList>
            <person name="Goncalves O.S."/>
            <person name="Santana M.F."/>
        </authorList>
    </citation>
    <scope>NUCLEOTIDE SEQUENCE</scope>
    <source>
        <strain evidence="6">ANTI</strain>
    </source>
</reference>
<dbReference type="PROSITE" id="PS00211">
    <property type="entry name" value="ABC_TRANSPORTER_1"/>
    <property type="match status" value="1"/>
</dbReference>
<organism evidence="6 7">
    <name type="scientific">Paenibacillus polymyxa</name>
    <name type="common">Bacillus polymyxa</name>
    <dbReference type="NCBI Taxonomy" id="1406"/>
    <lineage>
        <taxon>Bacteria</taxon>
        <taxon>Bacillati</taxon>
        <taxon>Bacillota</taxon>
        <taxon>Bacilli</taxon>
        <taxon>Bacillales</taxon>
        <taxon>Paenibacillaceae</taxon>
        <taxon>Paenibacillus</taxon>
    </lineage>
</organism>
<dbReference type="PANTHER" id="PTHR42798">
    <property type="entry name" value="LIPOPROTEIN-RELEASING SYSTEM ATP-BINDING PROTEIN LOLD"/>
    <property type="match status" value="1"/>
</dbReference>
<dbReference type="SMART" id="SM00382">
    <property type="entry name" value="AAA"/>
    <property type="match status" value="1"/>
</dbReference>
<gene>
    <name evidence="6" type="ORF">QDS18_10165</name>
</gene>
<comment type="similarity">
    <text evidence="1">Belongs to the ABC transporter superfamily.</text>
</comment>
<evidence type="ECO:0000313" key="7">
    <source>
        <dbReference type="Proteomes" id="UP001229409"/>
    </source>
</evidence>
<dbReference type="CDD" id="cd03255">
    <property type="entry name" value="ABC_MJ0796_LolCDE_FtsE"/>
    <property type="match status" value="1"/>
</dbReference>
<protein>
    <submittedName>
        <fullName evidence="6">ABC transporter ATP-binding protein</fullName>
    </submittedName>
</protein>
<dbReference type="AlphaFoldDB" id="A0AAP3ZXJ8"/>
<dbReference type="SUPFAM" id="SSF52540">
    <property type="entry name" value="P-loop containing nucleoside triphosphate hydrolases"/>
    <property type="match status" value="1"/>
</dbReference>
<dbReference type="InterPro" id="IPR017871">
    <property type="entry name" value="ABC_transporter-like_CS"/>
</dbReference>